<comment type="similarity">
    <text evidence="1">Belongs to the isochorismatase family.</text>
</comment>
<dbReference type="GO" id="GO:0046872">
    <property type="term" value="F:metal ion binding"/>
    <property type="evidence" value="ECO:0007669"/>
    <property type="project" value="UniProtKB-KW"/>
</dbReference>
<evidence type="ECO:0000256" key="7">
    <source>
        <dbReference type="ARBA" id="ARBA00043224"/>
    </source>
</evidence>
<organism evidence="9 10">
    <name type="scientific">Karstenula rhodostoma CBS 690.94</name>
    <dbReference type="NCBI Taxonomy" id="1392251"/>
    <lineage>
        <taxon>Eukaryota</taxon>
        <taxon>Fungi</taxon>
        <taxon>Dikarya</taxon>
        <taxon>Ascomycota</taxon>
        <taxon>Pezizomycotina</taxon>
        <taxon>Dothideomycetes</taxon>
        <taxon>Pleosporomycetidae</taxon>
        <taxon>Pleosporales</taxon>
        <taxon>Massarineae</taxon>
        <taxon>Didymosphaeriaceae</taxon>
        <taxon>Karstenula</taxon>
    </lineage>
</organism>
<evidence type="ECO:0000313" key="9">
    <source>
        <dbReference type="EMBL" id="KAF2437512.1"/>
    </source>
</evidence>
<name>A0A9P4U605_9PLEO</name>
<dbReference type="EC" id="3.5.1.19" evidence="6"/>
<evidence type="ECO:0000256" key="3">
    <source>
        <dbReference type="ARBA" id="ARBA00022723"/>
    </source>
</evidence>
<gene>
    <name evidence="9" type="ORF">P171DRAFT_491855</name>
</gene>
<keyword evidence="10" id="KW-1185">Reference proteome</keyword>
<evidence type="ECO:0000259" key="8">
    <source>
        <dbReference type="Pfam" id="PF00857"/>
    </source>
</evidence>
<dbReference type="PANTHER" id="PTHR11080:SF2">
    <property type="entry name" value="LD05707P"/>
    <property type="match status" value="1"/>
</dbReference>
<dbReference type="SUPFAM" id="SSF52499">
    <property type="entry name" value="Isochorismatase-like hydrolases"/>
    <property type="match status" value="1"/>
</dbReference>
<evidence type="ECO:0000256" key="6">
    <source>
        <dbReference type="ARBA" id="ARBA00039017"/>
    </source>
</evidence>
<evidence type="ECO:0000256" key="2">
    <source>
        <dbReference type="ARBA" id="ARBA00022642"/>
    </source>
</evidence>
<keyword evidence="2" id="KW-0662">Pyridine nucleotide biosynthesis</keyword>
<evidence type="ECO:0000256" key="1">
    <source>
        <dbReference type="ARBA" id="ARBA00006336"/>
    </source>
</evidence>
<dbReference type="InterPro" id="IPR052347">
    <property type="entry name" value="Isochorismatase_Nicotinamidase"/>
</dbReference>
<keyword evidence="4 9" id="KW-0378">Hydrolase</keyword>
<dbReference type="InterPro" id="IPR000868">
    <property type="entry name" value="Isochorismatase-like_dom"/>
</dbReference>
<dbReference type="GO" id="GO:0008936">
    <property type="term" value="F:nicotinamidase activity"/>
    <property type="evidence" value="ECO:0007669"/>
    <property type="project" value="UniProtKB-EC"/>
</dbReference>
<reference evidence="9" key="1">
    <citation type="journal article" date="2020" name="Stud. Mycol.">
        <title>101 Dothideomycetes genomes: a test case for predicting lifestyles and emergence of pathogens.</title>
        <authorList>
            <person name="Haridas S."/>
            <person name="Albert R."/>
            <person name="Binder M."/>
            <person name="Bloem J."/>
            <person name="Labutti K."/>
            <person name="Salamov A."/>
            <person name="Andreopoulos B."/>
            <person name="Baker S."/>
            <person name="Barry K."/>
            <person name="Bills G."/>
            <person name="Bluhm B."/>
            <person name="Cannon C."/>
            <person name="Castanera R."/>
            <person name="Culley D."/>
            <person name="Daum C."/>
            <person name="Ezra D."/>
            <person name="Gonzalez J."/>
            <person name="Henrissat B."/>
            <person name="Kuo A."/>
            <person name="Liang C."/>
            <person name="Lipzen A."/>
            <person name="Lutzoni F."/>
            <person name="Magnuson J."/>
            <person name="Mondo S."/>
            <person name="Nolan M."/>
            <person name="Ohm R."/>
            <person name="Pangilinan J."/>
            <person name="Park H.-J."/>
            <person name="Ramirez L."/>
            <person name="Alfaro M."/>
            <person name="Sun H."/>
            <person name="Tritt A."/>
            <person name="Yoshinaga Y."/>
            <person name="Zwiers L.-H."/>
            <person name="Turgeon B."/>
            <person name="Goodwin S."/>
            <person name="Spatafora J."/>
            <person name="Crous P."/>
            <person name="Grigoriev I."/>
        </authorList>
    </citation>
    <scope>NUCLEOTIDE SEQUENCE</scope>
    <source>
        <strain evidence="9">CBS 690.94</strain>
    </source>
</reference>
<accession>A0A9P4U605</accession>
<protein>
    <recommendedName>
        <fullName evidence="6">nicotinamidase</fullName>
        <ecNumber evidence="6">3.5.1.19</ecNumber>
    </recommendedName>
    <alternativeName>
        <fullName evidence="7">Nicotinamide deamidase</fullName>
    </alternativeName>
</protein>
<dbReference type="Pfam" id="PF00857">
    <property type="entry name" value="Isochorismatase"/>
    <property type="match status" value="1"/>
</dbReference>
<evidence type="ECO:0000256" key="4">
    <source>
        <dbReference type="ARBA" id="ARBA00022801"/>
    </source>
</evidence>
<dbReference type="GO" id="GO:0019363">
    <property type="term" value="P:pyridine nucleotide biosynthetic process"/>
    <property type="evidence" value="ECO:0007669"/>
    <property type="project" value="UniProtKB-KW"/>
</dbReference>
<dbReference type="OrthoDB" id="3341310at2759"/>
<dbReference type="PANTHER" id="PTHR11080">
    <property type="entry name" value="PYRAZINAMIDASE/NICOTINAMIDASE"/>
    <property type="match status" value="1"/>
</dbReference>
<sequence length="258" mass="27949">MSQPIGGNTLRNGCLAICTSCNASTALRTCLPAAMSSFKPALVIVDVQEDFCPPNGSLAVQGGRDIVPLLNELLDRPFAIKVATKDFHPQDHVSFASNHDAPNNKPFESMITIANPLNPSETQETRLWPDHCIQGTKGAELLPELDVTKVHEIVEKGQDTRVEMYSAFADPFKRPCVSRSGLAKLLHDAEITDVFVAGLAADYCVRYTALDAAKEGFKTRVIGEATRAVDPSSMDAVLKEYDEAGVTVVEKDDGSLSW</sequence>
<evidence type="ECO:0000313" key="10">
    <source>
        <dbReference type="Proteomes" id="UP000799764"/>
    </source>
</evidence>
<comment type="caution">
    <text evidence="9">The sequence shown here is derived from an EMBL/GenBank/DDBJ whole genome shotgun (WGS) entry which is preliminary data.</text>
</comment>
<proteinExistence type="inferred from homology"/>
<dbReference type="Gene3D" id="3.40.50.850">
    <property type="entry name" value="Isochorismatase-like"/>
    <property type="match status" value="1"/>
</dbReference>
<comment type="pathway">
    <text evidence="5">Cofactor biosynthesis; nicotinate biosynthesis; nicotinate from nicotinamide: step 1/1.</text>
</comment>
<feature type="domain" description="Isochorismatase-like" evidence="8">
    <location>
        <begin position="41"/>
        <end position="251"/>
    </location>
</feature>
<dbReference type="InterPro" id="IPR036380">
    <property type="entry name" value="Isochorismatase-like_sf"/>
</dbReference>
<evidence type="ECO:0000256" key="5">
    <source>
        <dbReference type="ARBA" id="ARBA00037900"/>
    </source>
</evidence>
<keyword evidence="3" id="KW-0479">Metal-binding</keyword>
<dbReference type="CDD" id="cd01011">
    <property type="entry name" value="nicotinamidase"/>
    <property type="match status" value="1"/>
</dbReference>
<dbReference type="EMBL" id="MU001515">
    <property type="protein sequence ID" value="KAF2437512.1"/>
    <property type="molecule type" value="Genomic_DNA"/>
</dbReference>
<dbReference type="Proteomes" id="UP000799764">
    <property type="component" value="Unassembled WGS sequence"/>
</dbReference>
<dbReference type="AlphaFoldDB" id="A0A9P4U605"/>